<dbReference type="Proteomes" id="UP000618460">
    <property type="component" value="Unassembled WGS sequence"/>
</dbReference>
<dbReference type="RefSeq" id="WP_117155639.1">
    <property type="nucleotide sequence ID" value="NZ_BMLG01000011.1"/>
</dbReference>
<gene>
    <name evidence="2" type="primary">mcsA</name>
    <name evidence="2" type="ORF">GCM10011351_21510</name>
</gene>
<keyword evidence="2" id="KW-0418">Kinase</keyword>
<comment type="caution">
    <text evidence="2">The sequence shown here is derived from an EMBL/GenBank/DDBJ whole genome shotgun (WGS) entry which is preliminary data.</text>
</comment>
<reference evidence="2" key="1">
    <citation type="journal article" date="2014" name="Int. J. Syst. Evol. Microbiol.">
        <title>Complete genome sequence of Corynebacterium casei LMG S-19264T (=DSM 44701T), isolated from a smear-ripened cheese.</title>
        <authorList>
            <consortium name="US DOE Joint Genome Institute (JGI-PGF)"/>
            <person name="Walter F."/>
            <person name="Albersmeier A."/>
            <person name="Kalinowski J."/>
            <person name="Ruckert C."/>
        </authorList>
    </citation>
    <scope>NUCLEOTIDE SEQUENCE</scope>
    <source>
        <strain evidence="2">CGMCC 1.6333</strain>
    </source>
</reference>
<dbReference type="InterPro" id="IPR001943">
    <property type="entry name" value="UVR_dom"/>
</dbReference>
<dbReference type="Pfam" id="PF02151">
    <property type="entry name" value="UVR"/>
    <property type="match status" value="1"/>
</dbReference>
<dbReference type="PIRSF" id="PIRSF015034">
    <property type="entry name" value="YacH"/>
    <property type="match status" value="1"/>
</dbReference>
<dbReference type="OrthoDB" id="9788704at2"/>
<protein>
    <submittedName>
        <fullName evidence="2">Protein-arginine kinase activator protein</fullName>
    </submittedName>
</protein>
<keyword evidence="2" id="KW-0808">Transferase</keyword>
<organism evidence="2 3">
    <name type="scientific">Paraliobacillus quinghaiensis</name>
    <dbReference type="NCBI Taxonomy" id="470815"/>
    <lineage>
        <taxon>Bacteria</taxon>
        <taxon>Bacillati</taxon>
        <taxon>Bacillota</taxon>
        <taxon>Bacilli</taxon>
        <taxon>Bacillales</taxon>
        <taxon>Bacillaceae</taxon>
        <taxon>Paraliobacillus</taxon>
    </lineage>
</organism>
<dbReference type="PANTHER" id="PTHR38430:SF1">
    <property type="entry name" value="PROTEIN-ARGININE KINASE ACTIVATOR PROTEIN"/>
    <property type="match status" value="1"/>
</dbReference>
<evidence type="ECO:0000313" key="2">
    <source>
        <dbReference type="EMBL" id="GGM35206.1"/>
    </source>
</evidence>
<accession>A0A917WWK2</accession>
<dbReference type="EMBL" id="BMLG01000011">
    <property type="protein sequence ID" value="GGM35206.1"/>
    <property type="molecule type" value="Genomic_DNA"/>
</dbReference>
<dbReference type="SUPFAM" id="SSF46600">
    <property type="entry name" value="C-terminal UvrC-binding domain of UvrB"/>
    <property type="match status" value="1"/>
</dbReference>
<sequence length="184" mass="21231">MECEECHEFPASLHLTKLVNGQKSEIHVCERCAKEKGYIAYGEDTYSIHDLLAGLFNFNSSFSKEHNHSTDRKQTLTCNKCGLTYHQFTQVGKFGCGNCYQTFADHLNPIFRRVHSGNTVHNGKIPKRRGSDLKQKHLIRDYKAKLQELIEMEEFEQAAELRDKIKLLEKRVNKEPNDSKDGEV</sequence>
<keyword evidence="3" id="KW-1185">Reference proteome</keyword>
<dbReference type="InterPro" id="IPR025542">
    <property type="entry name" value="YacH"/>
</dbReference>
<feature type="domain" description="UVR" evidence="1">
    <location>
        <begin position="136"/>
        <end position="171"/>
    </location>
</feature>
<dbReference type="GO" id="GO:1990169">
    <property type="term" value="P:stress response to copper ion"/>
    <property type="evidence" value="ECO:0007669"/>
    <property type="project" value="TreeGrafter"/>
</dbReference>
<dbReference type="GO" id="GO:1990170">
    <property type="term" value="P:stress response to cadmium ion"/>
    <property type="evidence" value="ECO:0007669"/>
    <property type="project" value="TreeGrafter"/>
</dbReference>
<dbReference type="GO" id="GO:0046870">
    <property type="term" value="F:cadmium ion binding"/>
    <property type="evidence" value="ECO:0007669"/>
    <property type="project" value="TreeGrafter"/>
</dbReference>
<dbReference type="PANTHER" id="PTHR38430">
    <property type="entry name" value="PROTEIN-ARGININE KINASE ACTIVATOR PROTEIN"/>
    <property type="match status" value="1"/>
</dbReference>
<name>A0A917WWK2_9BACI</name>
<dbReference type="AlphaFoldDB" id="A0A917WWK2"/>
<proteinExistence type="predicted"/>
<dbReference type="GO" id="GO:0050897">
    <property type="term" value="F:cobalt ion binding"/>
    <property type="evidence" value="ECO:0007669"/>
    <property type="project" value="TreeGrafter"/>
</dbReference>
<dbReference type="GO" id="GO:0016301">
    <property type="term" value="F:kinase activity"/>
    <property type="evidence" value="ECO:0007669"/>
    <property type="project" value="UniProtKB-KW"/>
</dbReference>
<dbReference type="InterPro" id="IPR036876">
    <property type="entry name" value="UVR_dom_sf"/>
</dbReference>
<evidence type="ECO:0000313" key="3">
    <source>
        <dbReference type="Proteomes" id="UP000618460"/>
    </source>
</evidence>
<evidence type="ECO:0000259" key="1">
    <source>
        <dbReference type="PROSITE" id="PS50151"/>
    </source>
</evidence>
<dbReference type="GO" id="GO:0008270">
    <property type="term" value="F:zinc ion binding"/>
    <property type="evidence" value="ECO:0007669"/>
    <property type="project" value="TreeGrafter"/>
</dbReference>
<dbReference type="GO" id="GO:0005507">
    <property type="term" value="F:copper ion binding"/>
    <property type="evidence" value="ECO:0007669"/>
    <property type="project" value="TreeGrafter"/>
</dbReference>
<reference evidence="2" key="2">
    <citation type="submission" date="2020-09" db="EMBL/GenBank/DDBJ databases">
        <authorList>
            <person name="Sun Q."/>
            <person name="Zhou Y."/>
        </authorList>
    </citation>
    <scope>NUCLEOTIDE SEQUENCE</scope>
    <source>
        <strain evidence="2">CGMCC 1.6333</strain>
    </source>
</reference>
<dbReference type="PROSITE" id="PS50151">
    <property type="entry name" value="UVR"/>
    <property type="match status" value="1"/>
</dbReference>